<dbReference type="PANTHER" id="PTHR43004:SF19">
    <property type="entry name" value="BINDING MONOOXYGENASE, PUTATIVE (JCVI)-RELATED"/>
    <property type="match status" value="1"/>
</dbReference>
<organism evidence="8 9">
    <name type="scientific">Humicola insolens</name>
    <name type="common">Soft-rot fungus</name>
    <dbReference type="NCBI Taxonomy" id="85995"/>
    <lineage>
        <taxon>Eukaryota</taxon>
        <taxon>Fungi</taxon>
        <taxon>Dikarya</taxon>
        <taxon>Ascomycota</taxon>
        <taxon>Pezizomycotina</taxon>
        <taxon>Sordariomycetes</taxon>
        <taxon>Sordariomycetidae</taxon>
        <taxon>Sordariales</taxon>
        <taxon>Chaetomiaceae</taxon>
        <taxon>Mycothermus</taxon>
    </lineage>
</organism>
<evidence type="ECO:0000256" key="1">
    <source>
        <dbReference type="ARBA" id="ARBA00001974"/>
    </source>
</evidence>
<dbReference type="InterPro" id="IPR050641">
    <property type="entry name" value="RIFMO-like"/>
</dbReference>
<dbReference type="EMBL" id="JAZGSY010000033">
    <property type="protein sequence ID" value="KAL1842763.1"/>
    <property type="molecule type" value="Genomic_DNA"/>
</dbReference>
<dbReference type="InterPro" id="IPR036188">
    <property type="entry name" value="FAD/NAD-bd_sf"/>
</dbReference>
<keyword evidence="3" id="KW-0285">Flavoprotein</keyword>
<evidence type="ECO:0000313" key="8">
    <source>
        <dbReference type="EMBL" id="KAL1842763.1"/>
    </source>
</evidence>
<dbReference type="Pfam" id="PF07976">
    <property type="entry name" value="Phe_hydrox_dim"/>
    <property type="match status" value="1"/>
</dbReference>
<keyword evidence="5" id="KW-0560">Oxidoreductase</keyword>
<accession>A0ABR3VNM2</accession>
<dbReference type="SUPFAM" id="SSF51905">
    <property type="entry name" value="FAD/NAD(P)-binding domain"/>
    <property type="match status" value="1"/>
</dbReference>
<evidence type="ECO:0000256" key="3">
    <source>
        <dbReference type="ARBA" id="ARBA00022630"/>
    </source>
</evidence>
<evidence type="ECO:0000313" key="9">
    <source>
        <dbReference type="Proteomes" id="UP001583172"/>
    </source>
</evidence>
<reference evidence="8 9" key="1">
    <citation type="journal article" date="2024" name="Commun. Biol.">
        <title>Comparative genomic analysis of thermophilic fungi reveals convergent evolutionary adaptations and gene losses.</title>
        <authorList>
            <person name="Steindorff A.S."/>
            <person name="Aguilar-Pontes M.V."/>
            <person name="Robinson A.J."/>
            <person name="Andreopoulos B."/>
            <person name="LaButti K."/>
            <person name="Kuo A."/>
            <person name="Mondo S."/>
            <person name="Riley R."/>
            <person name="Otillar R."/>
            <person name="Haridas S."/>
            <person name="Lipzen A."/>
            <person name="Grimwood J."/>
            <person name="Schmutz J."/>
            <person name="Clum A."/>
            <person name="Reid I.D."/>
            <person name="Moisan M.C."/>
            <person name="Butler G."/>
            <person name="Nguyen T.T.M."/>
            <person name="Dewar K."/>
            <person name="Conant G."/>
            <person name="Drula E."/>
            <person name="Henrissat B."/>
            <person name="Hansel C."/>
            <person name="Singer S."/>
            <person name="Hutchinson M.I."/>
            <person name="de Vries R.P."/>
            <person name="Natvig D.O."/>
            <person name="Powell A.J."/>
            <person name="Tsang A."/>
            <person name="Grigoriev I.V."/>
        </authorList>
    </citation>
    <scope>NUCLEOTIDE SEQUENCE [LARGE SCALE GENOMIC DNA]</scope>
    <source>
        <strain evidence="8 9">CBS 620.91</strain>
    </source>
</reference>
<keyword evidence="4" id="KW-0274">FAD</keyword>
<keyword evidence="9" id="KW-1185">Reference proteome</keyword>
<sequence>MTTTYDIDVLIVGAGPVGAALALELALHGVSFRIVDCLAERNDKSRSLVMQPRTLELLNRHGAADSMISRGRILSGGTNYIAGKLIGHLDFDDLGTTDTEFPLPLNVSQVETERFLDECLARYGVQVERPVVAFNIIQDATGVTTTLSHLTTGTTSTVRSRYTVGCDGAHSAVRHASDKMKFPGAPYPQSFVLCDARLVDSDLAQDRIMLFANKTNMLAVLPINHEYVRIIASERERDDTAANREAYGAVDTGVPTLEELQAYFTRMTPPGSGVLRDSIWLTRFRLHHRIVTQYRHGRLFVAGDAAHIHSPAGGQGMNAGIQDAINLGWKLATALALESSSTTATAPSPKRPPPFSSPSAAASAASALLDTYDLERRPVGQDLIRGTDRIFTFMAAAPAWFVPVRDAIIRHVIPRAVRSVERRRWLFSFISNLGITYRGRTRYVGEAKGLVGNRVRGGDRLVDGKVWAWEEGEGQGKGRTSLQRVCAGTAHHLLLFAAPGKVDKEKQAELQRAAEAVVDACWAEVEVHYVAAGTGGELVRRPRWYTDLEGTLHAKFGFPARSAGYVLVRPDGYVAHIGPLARLDTLLGFLEGYLVSADVKPARSGWSWLAPVAWVSAGLVAVKLLAGRFGWGLRRQA</sequence>
<evidence type="ECO:0000256" key="2">
    <source>
        <dbReference type="ARBA" id="ARBA00007801"/>
    </source>
</evidence>
<proteinExistence type="inferred from homology"/>
<dbReference type="SUPFAM" id="SSF52833">
    <property type="entry name" value="Thioredoxin-like"/>
    <property type="match status" value="1"/>
</dbReference>
<evidence type="ECO:0008006" key="10">
    <source>
        <dbReference type="Google" id="ProtNLM"/>
    </source>
</evidence>
<comment type="caution">
    <text evidence="8">The sequence shown here is derived from an EMBL/GenBank/DDBJ whole genome shotgun (WGS) entry which is preliminary data.</text>
</comment>
<evidence type="ECO:0000259" key="6">
    <source>
        <dbReference type="Pfam" id="PF01494"/>
    </source>
</evidence>
<dbReference type="PRINTS" id="PR00420">
    <property type="entry name" value="RNGMNOXGNASE"/>
</dbReference>
<dbReference type="Pfam" id="PF01494">
    <property type="entry name" value="FAD_binding_3"/>
    <property type="match status" value="1"/>
</dbReference>
<feature type="domain" description="FAD-binding" evidence="6">
    <location>
        <begin position="7"/>
        <end position="336"/>
    </location>
</feature>
<comment type="similarity">
    <text evidence="2">Belongs to the PheA/TfdB FAD monooxygenase family.</text>
</comment>
<dbReference type="PANTHER" id="PTHR43004">
    <property type="entry name" value="TRK SYSTEM POTASSIUM UPTAKE PROTEIN"/>
    <property type="match status" value="1"/>
</dbReference>
<dbReference type="Gene3D" id="3.30.70.2450">
    <property type="match status" value="1"/>
</dbReference>
<dbReference type="Gene3D" id="3.50.50.60">
    <property type="entry name" value="FAD/NAD(P)-binding domain"/>
    <property type="match status" value="1"/>
</dbReference>
<dbReference type="Gene3D" id="3.40.30.20">
    <property type="match status" value="1"/>
</dbReference>
<feature type="domain" description="Phenol hydroxylase-like C-terminal dimerisation" evidence="7">
    <location>
        <begin position="545"/>
        <end position="596"/>
    </location>
</feature>
<dbReference type="Proteomes" id="UP001583172">
    <property type="component" value="Unassembled WGS sequence"/>
</dbReference>
<evidence type="ECO:0000256" key="4">
    <source>
        <dbReference type="ARBA" id="ARBA00022827"/>
    </source>
</evidence>
<comment type="cofactor">
    <cofactor evidence="1">
        <name>FAD</name>
        <dbReference type="ChEBI" id="CHEBI:57692"/>
    </cofactor>
</comment>
<dbReference type="InterPro" id="IPR036249">
    <property type="entry name" value="Thioredoxin-like_sf"/>
</dbReference>
<dbReference type="InterPro" id="IPR002938">
    <property type="entry name" value="FAD-bd"/>
</dbReference>
<dbReference type="InterPro" id="IPR012941">
    <property type="entry name" value="Phe_hydrox_C_dim_dom"/>
</dbReference>
<dbReference type="InterPro" id="IPR038220">
    <property type="entry name" value="PHOX_C_sf"/>
</dbReference>
<protein>
    <recommendedName>
        <fullName evidence="10">FAD-binding domain-containing protein</fullName>
    </recommendedName>
</protein>
<evidence type="ECO:0000256" key="5">
    <source>
        <dbReference type="ARBA" id="ARBA00023002"/>
    </source>
</evidence>
<gene>
    <name evidence="8" type="ORF">VTJ49DRAFT_4248</name>
</gene>
<evidence type="ECO:0000259" key="7">
    <source>
        <dbReference type="Pfam" id="PF07976"/>
    </source>
</evidence>
<name>A0ABR3VNM2_HUMIN</name>